<feature type="compositionally biased region" description="Gly residues" evidence="1">
    <location>
        <begin position="52"/>
        <end position="68"/>
    </location>
</feature>
<reference evidence="2 3" key="2">
    <citation type="submission" date="2015-05" db="EMBL/GenBank/DDBJ databases">
        <title>Lifestyle Evolution in Cyanobacterial Symbionts of Sponges.</title>
        <authorList>
            <person name="Burgsdorf I."/>
            <person name="Slaby B.M."/>
            <person name="Handley K.M."/>
            <person name="Haber M."/>
            <person name="Blom J."/>
            <person name="Marshall C.W."/>
            <person name="Gilbert J.A."/>
            <person name="Hentschel U."/>
            <person name="Steindler L."/>
        </authorList>
    </citation>
    <scope>NUCLEOTIDE SEQUENCE [LARGE SCALE GENOMIC DNA]</scope>
    <source>
        <strain evidence="2">15L</strain>
    </source>
</reference>
<evidence type="ECO:0000256" key="1">
    <source>
        <dbReference type="SAM" id="MobiDB-lite"/>
    </source>
</evidence>
<name>A0A0G8ART2_9SYNE</name>
<comment type="caution">
    <text evidence="2">The sequence shown here is derived from an EMBL/GenBank/DDBJ whole genome shotgun (WGS) entry which is preliminary data.</text>
</comment>
<evidence type="ECO:0000313" key="3">
    <source>
        <dbReference type="Proteomes" id="UP000035037"/>
    </source>
</evidence>
<protein>
    <submittedName>
        <fullName evidence="2">Uncharacterized protein</fullName>
    </submittedName>
</protein>
<gene>
    <name evidence="2" type="ORF">TQ37_08890</name>
</gene>
<dbReference type="EMBL" id="JYFQ01000189">
    <property type="protein sequence ID" value="KKZ10299.1"/>
    <property type="molecule type" value="Genomic_DNA"/>
</dbReference>
<dbReference type="Proteomes" id="UP000035037">
    <property type="component" value="Unassembled WGS sequence"/>
</dbReference>
<feature type="compositionally biased region" description="Basic and acidic residues" evidence="1">
    <location>
        <begin position="69"/>
        <end position="82"/>
    </location>
</feature>
<reference evidence="2 3" key="1">
    <citation type="submission" date="2015-02" db="EMBL/GenBank/DDBJ databases">
        <authorList>
            <person name="Slaby B."/>
            <person name="Hentschel U."/>
        </authorList>
    </citation>
    <scope>NUCLEOTIDE SEQUENCE [LARGE SCALE GENOMIC DNA]</scope>
    <source>
        <strain evidence="2">15L</strain>
    </source>
</reference>
<organism evidence="2 3">
    <name type="scientific">Candidatus Synechococcus spongiarum 15L</name>
    <dbReference type="NCBI Taxonomy" id="1608419"/>
    <lineage>
        <taxon>Bacteria</taxon>
        <taxon>Bacillati</taxon>
        <taxon>Cyanobacteriota</taxon>
        <taxon>Cyanophyceae</taxon>
        <taxon>Synechococcales</taxon>
        <taxon>Synechococcaceae</taxon>
        <taxon>Synechococcus</taxon>
    </lineage>
</organism>
<feature type="region of interest" description="Disordered" evidence="1">
    <location>
        <begin position="28"/>
        <end position="112"/>
    </location>
</feature>
<evidence type="ECO:0000313" key="2">
    <source>
        <dbReference type="EMBL" id="KKZ10299.1"/>
    </source>
</evidence>
<accession>A0A0G8ART2</accession>
<dbReference type="AlphaFoldDB" id="A0A0G8ART2"/>
<feature type="compositionally biased region" description="Basic and acidic residues" evidence="1">
    <location>
        <begin position="89"/>
        <end position="101"/>
    </location>
</feature>
<proteinExistence type="predicted"/>
<sequence length="112" mass="11236">MVQPGQAVKIKIVEQGVGFNAQAVQVGGIPGKGGARHGGESGLLDGDAPIGVGMGGQRGAHPQAGGGHAGDDHQGGHYRPERSPAAAESGRRGRMERHDGGQGDTWATFHGG</sequence>